<dbReference type="AlphaFoldDB" id="A0AAV2YV11"/>
<name>A0AAV2YV11_9STRA</name>
<evidence type="ECO:0000256" key="1">
    <source>
        <dbReference type="SAM" id="MobiDB-lite"/>
    </source>
</evidence>
<evidence type="ECO:0008006" key="4">
    <source>
        <dbReference type="Google" id="ProtNLM"/>
    </source>
</evidence>
<proteinExistence type="predicted"/>
<reference evidence="2" key="2">
    <citation type="journal article" date="2023" name="Microbiol Resour">
        <title>Decontamination and Annotation of the Draft Genome Sequence of the Oomycete Lagenidium giganteum ARSEF 373.</title>
        <authorList>
            <person name="Morgan W.R."/>
            <person name="Tartar A."/>
        </authorList>
    </citation>
    <scope>NUCLEOTIDE SEQUENCE</scope>
    <source>
        <strain evidence="2">ARSEF 373</strain>
    </source>
</reference>
<reference evidence="2" key="1">
    <citation type="submission" date="2022-11" db="EMBL/GenBank/DDBJ databases">
        <authorList>
            <person name="Morgan W.R."/>
            <person name="Tartar A."/>
        </authorList>
    </citation>
    <scope>NUCLEOTIDE SEQUENCE</scope>
    <source>
        <strain evidence="2">ARSEF 373</strain>
    </source>
</reference>
<keyword evidence="3" id="KW-1185">Reference proteome</keyword>
<feature type="compositionally biased region" description="Basic and acidic residues" evidence="1">
    <location>
        <begin position="584"/>
        <end position="598"/>
    </location>
</feature>
<accession>A0AAV2YV11</accession>
<sequence>MRRRTKMVQLTKPLIVVAASAVAVIALHFALRARSSKKSEDTPEIDEVKEEPKLTKSQLLSILDALSRQMAQVVRAPRTTDLTMAMQLAQLEAKIREASAKDNRAFGEEQLAAYLMEEFEKAIEASEREVYAHFQTTEEDVKAATEHFGDDEGVQAAFAKIEELYRMMTRGADNDVEVPEGMTLEKVRERILLLEKCFLFQIDDDVFAIVHRDHEGDDDGAELDDGTGLLGSEGSPNSRRKGGGDPDQVSARVGPTTEDITLTRDYNIVHSYAKRAEEVSNAVHTRHGLSRLELQAIIAKYQQEPAFMMAMTELQQEQAERFAEAAAILDGNDSENQAQQPSLNRETLLTILDAVCARMGNVVLQVAKTETIIRQESAQKGEEIGEEELGTFLMQQFDEWMQKAENEVYAKHNTTEDDVKAATEYFESDEKVARAMTKLNDLYAMMSGNVSVEVPEDFTLEKLITVMRESMEGLSAAMEETCKAVKAGNPENKEEAINERYMKAADAVSDDIHAKHGVDRQVLQAAMVKFQQEELFQKTIVELQDQQTARFNAAMAFKPIIIGAASAIAALAIYLAYSAQSSPKRSDKDSKKSEDGAREAPSLPKEQLLSILETICTQMGQVVMQLAKLEGKLRQESQQTGRPIPEEQLATFLMGHFDEAMKAIESQVYAKFQTTEDEVRASAEYFEEAGDKDVANAVAKLQELFRVMGGAEVESTVEVPADLTLNKFIMIMQETMESLNVAMEEVCLEVKEQNPEHKEEVINQRYVQRAESLSTDIHAKHGLTREVLQAAMMKYQQEPAFLMAMTELQQQQAERFTAAASIFEGEVNMGLTE</sequence>
<comment type="caution">
    <text evidence="2">The sequence shown here is derived from an EMBL/GenBank/DDBJ whole genome shotgun (WGS) entry which is preliminary data.</text>
</comment>
<feature type="region of interest" description="Disordered" evidence="1">
    <location>
        <begin position="582"/>
        <end position="603"/>
    </location>
</feature>
<evidence type="ECO:0000313" key="3">
    <source>
        <dbReference type="Proteomes" id="UP001146120"/>
    </source>
</evidence>
<evidence type="ECO:0000313" key="2">
    <source>
        <dbReference type="EMBL" id="DAZ97069.1"/>
    </source>
</evidence>
<protein>
    <recommendedName>
        <fullName evidence="4">Transmembrane protein</fullName>
    </recommendedName>
</protein>
<dbReference type="Proteomes" id="UP001146120">
    <property type="component" value="Unassembled WGS sequence"/>
</dbReference>
<gene>
    <name evidence="2" type="ORF">N0F65_001253</name>
</gene>
<feature type="region of interest" description="Disordered" evidence="1">
    <location>
        <begin position="217"/>
        <end position="256"/>
    </location>
</feature>
<organism evidence="2 3">
    <name type="scientific">Lagenidium giganteum</name>
    <dbReference type="NCBI Taxonomy" id="4803"/>
    <lineage>
        <taxon>Eukaryota</taxon>
        <taxon>Sar</taxon>
        <taxon>Stramenopiles</taxon>
        <taxon>Oomycota</taxon>
        <taxon>Peronosporomycetes</taxon>
        <taxon>Pythiales</taxon>
        <taxon>Pythiaceae</taxon>
    </lineage>
</organism>
<dbReference type="EMBL" id="DAKRPA010000147">
    <property type="protein sequence ID" value="DAZ97069.1"/>
    <property type="molecule type" value="Genomic_DNA"/>
</dbReference>